<dbReference type="EMBL" id="JASPKY010000056">
    <property type="protein sequence ID" value="KAK9744625.1"/>
    <property type="molecule type" value="Genomic_DNA"/>
</dbReference>
<dbReference type="Proteomes" id="UP001458880">
    <property type="component" value="Unassembled WGS sequence"/>
</dbReference>
<dbReference type="AlphaFoldDB" id="A0AAW1MDH6"/>
<accession>A0AAW1MDH6</accession>
<comment type="caution">
    <text evidence="1">The sequence shown here is derived from an EMBL/GenBank/DDBJ whole genome shotgun (WGS) entry which is preliminary data.</text>
</comment>
<proteinExistence type="predicted"/>
<evidence type="ECO:0000313" key="1">
    <source>
        <dbReference type="EMBL" id="KAK9744625.1"/>
    </source>
</evidence>
<gene>
    <name evidence="1" type="ORF">QE152_g7583</name>
</gene>
<sequence length="128" mass="14769">MIVSYGLNSMPTLKNLLDSLKKQCVFLETLDKGKPNNTITYGTASASFLSTRCLKQLFNQLKRKRLTPSFRVIFKHKMFETTIQSIEKEKAYPETAYAIRKDFYMDDLLTGANSIEKLFKLKQDVTDI</sequence>
<organism evidence="1 2">
    <name type="scientific">Popillia japonica</name>
    <name type="common">Japanese beetle</name>
    <dbReference type="NCBI Taxonomy" id="7064"/>
    <lineage>
        <taxon>Eukaryota</taxon>
        <taxon>Metazoa</taxon>
        <taxon>Ecdysozoa</taxon>
        <taxon>Arthropoda</taxon>
        <taxon>Hexapoda</taxon>
        <taxon>Insecta</taxon>
        <taxon>Pterygota</taxon>
        <taxon>Neoptera</taxon>
        <taxon>Endopterygota</taxon>
        <taxon>Coleoptera</taxon>
        <taxon>Polyphaga</taxon>
        <taxon>Scarabaeiformia</taxon>
        <taxon>Scarabaeidae</taxon>
        <taxon>Rutelinae</taxon>
        <taxon>Popillia</taxon>
    </lineage>
</organism>
<protein>
    <submittedName>
        <fullName evidence="1">Uncharacterized protein</fullName>
    </submittedName>
</protein>
<name>A0AAW1MDH6_POPJA</name>
<reference evidence="1 2" key="1">
    <citation type="journal article" date="2024" name="BMC Genomics">
        <title>De novo assembly and annotation of Popillia japonica's genome with initial clues to its potential as an invasive pest.</title>
        <authorList>
            <person name="Cucini C."/>
            <person name="Boschi S."/>
            <person name="Funari R."/>
            <person name="Cardaioli E."/>
            <person name="Iannotti N."/>
            <person name="Marturano G."/>
            <person name="Paoli F."/>
            <person name="Bruttini M."/>
            <person name="Carapelli A."/>
            <person name="Frati F."/>
            <person name="Nardi F."/>
        </authorList>
    </citation>
    <scope>NUCLEOTIDE SEQUENCE [LARGE SCALE GENOMIC DNA]</scope>
    <source>
        <strain evidence="1">DMR45628</strain>
    </source>
</reference>
<keyword evidence="2" id="KW-1185">Reference proteome</keyword>
<evidence type="ECO:0000313" key="2">
    <source>
        <dbReference type="Proteomes" id="UP001458880"/>
    </source>
</evidence>